<dbReference type="PANTHER" id="PTHR21066:SF3">
    <property type="entry name" value="IP02236P"/>
    <property type="match status" value="1"/>
</dbReference>
<reference evidence="8" key="1">
    <citation type="submission" date="2021-05" db="EMBL/GenBank/DDBJ databases">
        <authorList>
            <person name="Alioto T."/>
            <person name="Alioto T."/>
            <person name="Gomez Garrido J."/>
        </authorList>
    </citation>
    <scope>NUCLEOTIDE SEQUENCE</scope>
</reference>
<name>A0A8D8FR82_CULPI</name>
<dbReference type="GO" id="GO:0005576">
    <property type="term" value="C:extracellular region"/>
    <property type="evidence" value="ECO:0007669"/>
    <property type="project" value="UniProtKB-SubCell"/>
</dbReference>
<feature type="region of interest" description="Disordered" evidence="6">
    <location>
        <begin position="191"/>
        <end position="218"/>
    </location>
</feature>
<organism evidence="8">
    <name type="scientific">Culex pipiens</name>
    <name type="common">House mosquito</name>
    <dbReference type="NCBI Taxonomy" id="7175"/>
    <lineage>
        <taxon>Eukaryota</taxon>
        <taxon>Metazoa</taxon>
        <taxon>Ecdysozoa</taxon>
        <taxon>Arthropoda</taxon>
        <taxon>Hexapoda</taxon>
        <taxon>Insecta</taxon>
        <taxon>Pterygota</taxon>
        <taxon>Neoptera</taxon>
        <taxon>Endopterygota</taxon>
        <taxon>Diptera</taxon>
        <taxon>Nematocera</taxon>
        <taxon>Culicoidea</taxon>
        <taxon>Culicidae</taxon>
        <taxon>Culicinae</taxon>
        <taxon>Culicini</taxon>
        <taxon>Culex</taxon>
        <taxon>Culex</taxon>
    </lineage>
</organism>
<keyword evidence="3" id="KW-0813">Transport</keyword>
<dbReference type="AlphaFoldDB" id="A0A8D8FR82"/>
<protein>
    <submittedName>
        <fullName evidence="8">General odorant-binding protein 67</fullName>
    </submittedName>
</protein>
<dbReference type="EMBL" id="HBUE01092900">
    <property type="protein sequence ID" value="CAG6482217.1"/>
    <property type="molecule type" value="Transcribed_RNA"/>
</dbReference>
<keyword evidence="5" id="KW-1015">Disulfide bond</keyword>
<dbReference type="Gene3D" id="1.10.238.270">
    <property type="match status" value="1"/>
</dbReference>
<keyword evidence="4" id="KW-0964">Secreted</keyword>
<feature type="chain" id="PRO_5034687225" evidence="7">
    <location>
        <begin position="20"/>
        <end position="218"/>
    </location>
</feature>
<evidence type="ECO:0000256" key="4">
    <source>
        <dbReference type="ARBA" id="ARBA00022525"/>
    </source>
</evidence>
<evidence type="ECO:0000256" key="2">
    <source>
        <dbReference type="ARBA" id="ARBA00008098"/>
    </source>
</evidence>
<accession>A0A8D8FR82</accession>
<feature type="compositionally biased region" description="Acidic residues" evidence="6">
    <location>
        <begin position="199"/>
        <end position="210"/>
    </location>
</feature>
<feature type="signal peptide" evidence="7">
    <location>
        <begin position="1"/>
        <end position="19"/>
    </location>
</feature>
<proteinExistence type="inferred from homology"/>
<evidence type="ECO:0000256" key="7">
    <source>
        <dbReference type="SAM" id="SignalP"/>
    </source>
</evidence>
<dbReference type="PANTHER" id="PTHR21066">
    <property type="entry name" value="ODORANT-BINDING PROTEIN 59A-RELATED"/>
    <property type="match status" value="1"/>
</dbReference>
<comment type="subcellular location">
    <subcellularLocation>
        <location evidence="1">Secreted</location>
    </subcellularLocation>
</comment>
<keyword evidence="7" id="KW-0732">Signal</keyword>
<evidence type="ECO:0000256" key="3">
    <source>
        <dbReference type="ARBA" id="ARBA00022448"/>
    </source>
</evidence>
<evidence type="ECO:0000256" key="6">
    <source>
        <dbReference type="SAM" id="MobiDB-lite"/>
    </source>
</evidence>
<comment type="similarity">
    <text evidence="2">Belongs to the PBP/GOBP family.</text>
</comment>
<evidence type="ECO:0000256" key="1">
    <source>
        <dbReference type="ARBA" id="ARBA00004613"/>
    </source>
</evidence>
<sequence length="218" mass="25403">MVLILALYCFTLTTTLVLGQFRGQSGDESCFEHQEMPDPNECCTRPMWVNRYMLKPCRYATSETETYRNDFDSCSVICGVFKINMTMVNNRVEIVRLFKPTNLKAGSDQQWRQVISKSLKLCKEKITRMVGQHAQERREQEQCEKATVIFEDCLYAQMFLNCPERSWIRHDGCDMVKNHLMEGCPYESLDAVSTRDRNNDDDDDDDDNDGFEPVNSRQ</sequence>
<evidence type="ECO:0000256" key="5">
    <source>
        <dbReference type="ARBA" id="ARBA00023157"/>
    </source>
</evidence>
<evidence type="ECO:0000313" key="8">
    <source>
        <dbReference type="EMBL" id="CAG6482217.1"/>
    </source>
</evidence>
<dbReference type="InterPro" id="IPR052295">
    <property type="entry name" value="Odorant-binding_protein"/>
</dbReference>